<feature type="region of interest" description="Disordered" evidence="2">
    <location>
        <begin position="279"/>
        <end position="301"/>
    </location>
</feature>
<feature type="domain" description="WSC" evidence="4">
    <location>
        <begin position="27"/>
        <end position="116"/>
    </location>
</feature>
<accession>A0A8H5Z6A0</accession>
<dbReference type="PANTHER" id="PTHR45964:SF9">
    <property type="entry name" value="SULFOTRANSFERASE"/>
    <property type="match status" value="1"/>
</dbReference>
<dbReference type="SMART" id="SM00321">
    <property type="entry name" value="WSC"/>
    <property type="match status" value="4"/>
</dbReference>
<reference evidence="5 6" key="1">
    <citation type="submission" date="2020-05" db="EMBL/GenBank/DDBJ databases">
        <title>Identification and distribution of gene clusters putatively required for synthesis of sphingolipid metabolism inhibitors in phylogenetically diverse species of the filamentous fungus Fusarium.</title>
        <authorList>
            <person name="Kim H.-S."/>
            <person name="Busman M."/>
            <person name="Brown D.W."/>
            <person name="Divon H."/>
            <person name="Uhlig S."/>
            <person name="Proctor R.H."/>
        </authorList>
    </citation>
    <scope>NUCLEOTIDE SEQUENCE [LARGE SCALE GENOMIC DNA]</scope>
    <source>
        <strain evidence="5 6">NRRL 66235</strain>
    </source>
</reference>
<evidence type="ECO:0000313" key="6">
    <source>
        <dbReference type="Proteomes" id="UP000544331"/>
    </source>
</evidence>
<keyword evidence="1" id="KW-0677">Repeat</keyword>
<sequence>MATFSLLHAALLFWVALAAAQSSDLKALTHKGCYWSRPTNFVVGGFSRTEVERQKCLDTCTRRGQQWIAFGSVNCFCSKTAPSYHQVDNNRCNAQCVGILDGDCIKQPRNNYASEEEDELYAVFSIPSIANDETNRLSSNHRQGPSIQPTESKPLATNRGEVGKITAQGCYHISGRSSMLMKVLLIRDDDSRRECAKICAQDGKPLALISGNDCSCGTMYPARDATAGSDKCYMPCLSDGDDRCQRDSEYNPARYDRYTAIYDTGLGLDIETLPSIDTELSSSEKTSPKHTEPNGHPGQACYSRVPPSPVYNVFAGNTPMLCHRFCQRKGLMYATTWDQICYCNNEYPDKKDELPDSQCNIQCPGTNLFKCGGGSNTAFSVYNLGRERRPAIKPEPIRQIERCFYDIPRTASRILLDADAVSRLPSSCIDSCKAEGRGVAFIKGSQCHCAQGYPRSSSTTDLRECQIPCAGDSKFSCGGYGVTADTFSAYRTGYDGGRHRIQHESNNRGHVQRPYEEPSLGYVTSHGCYNMQSATMTRKKLEGRNTLEQCARYCQREDKPVAAVQRGWCLCSDTYPAKSARVDDSQCANWCPGWSREACGGKRTWSVVNTGISTDVADDEIKAEEAERPAKTPNRPTEMGLSKLKPHGCFSLPDFTSSYPPRVDIRGPYRSSNGDSCNRQCTIKGYSVAFRHGSRCFCSNKVPEESSRVADDKCWFTSIFDTREQCGGPDDAYSVYRLGSDLSDAEEKEVPKGDNPSNSPVKRPQCLHHGMERIHETSSWAITKVGEFAQNAREGLAGFLDKAQDVFDACLWRVMVTFSDVMYSLGWRSSSGDVDL</sequence>
<dbReference type="InterPro" id="IPR051589">
    <property type="entry name" value="Sialate-O-sulfotransferase"/>
</dbReference>
<feature type="domain" description="WSC" evidence="4">
    <location>
        <begin position="164"/>
        <end position="256"/>
    </location>
</feature>
<evidence type="ECO:0000256" key="1">
    <source>
        <dbReference type="ARBA" id="ARBA00022737"/>
    </source>
</evidence>
<organism evidence="5 6">
    <name type="scientific">Fusarium mundagurra</name>
    <dbReference type="NCBI Taxonomy" id="1567541"/>
    <lineage>
        <taxon>Eukaryota</taxon>
        <taxon>Fungi</taxon>
        <taxon>Dikarya</taxon>
        <taxon>Ascomycota</taxon>
        <taxon>Pezizomycotina</taxon>
        <taxon>Sordariomycetes</taxon>
        <taxon>Hypocreomycetidae</taxon>
        <taxon>Hypocreales</taxon>
        <taxon>Nectriaceae</taxon>
        <taxon>Fusarium</taxon>
        <taxon>Fusarium fujikuroi species complex</taxon>
    </lineage>
</organism>
<proteinExistence type="predicted"/>
<dbReference type="OrthoDB" id="2019572at2759"/>
<gene>
    <name evidence="5" type="ORF">FMUND_454</name>
</gene>
<dbReference type="Proteomes" id="UP000544331">
    <property type="component" value="Unassembled WGS sequence"/>
</dbReference>
<name>A0A8H5Z6A0_9HYPO</name>
<evidence type="ECO:0000256" key="2">
    <source>
        <dbReference type="SAM" id="MobiDB-lite"/>
    </source>
</evidence>
<comment type="caution">
    <text evidence="5">The sequence shown here is derived from an EMBL/GenBank/DDBJ whole genome shotgun (WGS) entry which is preliminary data.</text>
</comment>
<feature type="region of interest" description="Disordered" evidence="2">
    <location>
        <begin position="134"/>
        <end position="156"/>
    </location>
</feature>
<dbReference type="PANTHER" id="PTHR45964">
    <property type="entry name" value="WSCD FAMILY MEMBER CG9164"/>
    <property type="match status" value="1"/>
</dbReference>
<evidence type="ECO:0000256" key="3">
    <source>
        <dbReference type="SAM" id="SignalP"/>
    </source>
</evidence>
<protein>
    <recommendedName>
        <fullName evidence="4">WSC domain-containing protein</fullName>
    </recommendedName>
</protein>
<dbReference type="AlphaFoldDB" id="A0A8H5Z6A0"/>
<feature type="domain" description="WSC" evidence="4">
    <location>
        <begin position="397"/>
        <end position="493"/>
    </location>
</feature>
<evidence type="ECO:0000259" key="4">
    <source>
        <dbReference type="PROSITE" id="PS51212"/>
    </source>
</evidence>
<dbReference type="InterPro" id="IPR002889">
    <property type="entry name" value="WSC_carb-bd"/>
</dbReference>
<dbReference type="EMBL" id="JAAOAN010000024">
    <property type="protein sequence ID" value="KAF5724897.1"/>
    <property type="molecule type" value="Genomic_DNA"/>
</dbReference>
<feature type="chain" id="PRO_5034656287" description="WSC domain-containing protein" evidence="3">
    <location>
        <begin position="21"/>
        <end position="836"/>
    </location>
</feature>
<evidence type="ECO:0000313" key="5">
    <source>
        <dbReference type="EMBL" id="KAF5724897.1"/>
    </source>
</evidence>
<feature type="domain" description="WSC" evidence="4">
    <location>
        <begin position="643"/>
        <end position="739"/>
    </location>
</feature>
<feature type="signal peptide" evidence="3">
    <location>
        <begin position="1"/>
        <end position="20"/>
    </location>
</feature>
<feature type="domain" description="WSC" evidence="4">
    <location>
        <begin position="295"/>
        <end position="385"/>
    </location>
</feature>
<feature type="compositionally biased region" description="Polar residues" evidence="2">
    <location>
        <begin position="136"/>
        <end position="151"/>
    </location>
</feature>
<feature type="domain" description="WSC" evidence="4">
    <location>
        <begin position="522"/>
        <end position="611"/>
    </location>
</feature>
<keyword evidence="3" id="KW-0732">Signal</keyword>
<dbReference type="Pfam" id="PF01822">
    <property type="entry name" value="WSC"/>
    <property type="match status" value="4"/>
</dbReference>
<keyword evidence="6" id="KW-1185">Reference proteome</keyword>
<dbReference type="PROSITE" id="PS51212">
    <property type="entry name" value="WSC"/>
    <property type="match status" value="6"/>
</dbReference>